<reference evidence="2" key="1">
    <citation type="journal article" date="2023" name="Science">
        <title>Genome structures resolve the early diversification of teleost fishes.</title>
        <authorList>
            <person name="Parey E."/>
            <person name="Louis A."/>
            <person name="Montfort J."/>
            <person name="Bouchez O."/>
            <person name="Roques C."/>
            <person name="Iampietro C."/>
            <person name="Lluch J."/>
            <person name="Castinel A."/>
            <person name="Donnadieu C."/>
            <person name="Desvignes T."/>
            <person name="Floi Bucao C."/>
            <person name="Jouanno E."/>
            <person name="Wen M."/>
            <person name="Mejri S."/>
            <person name="Dirks R."/>
            <person name="Jansen H."/>
            <person name="Henkel C."/>
            <person name="Chen W.J."/>
            <person name="Zahm M."/>
            <person name="Cabau C."/>
            <person name="Klopp C."/>
            <person name="Thompson A.W."/>
            <person name="Robinson-Rechavi M."/>
            <person name="Braasch I."/>
            <person name="Lecointre G."/>
            <person name="Bobe J."/>
            <person name="Postlethwait J.H."/>
            <person name="Berthelot C."/>
            <person name="Roest Crollius H."/>
            <person name="Guiguen Y."/>
        </authorList>
    </citation>
    <scope>NUCLEOTIDE SEQUENCE</scope>
    <source>
        <strain evidence="2">WJC10195</strain>
    </source>
</reference>
<evidence type="ECO:0000256" key="1">
    <source>
        <dbReference type="SAM" id="MobiDB-lite"/>
    </source>
</evidence>
<proteinExistence type="predicted"/>
<dbReference type="AlphaFoldDB" id="A0A9Q1GD21"/>
<evidence type="ECO:0000313" key="3">
    <source>
        <dbReference type="Proteomes" id="UP001152622"/>
    </source>
</evidence>
<dbReference type="EMBL" id="JAINUF010000001">
    <property type="protein sequence ID" value="KAJ8382006.1"/>
    <property type="molecule type" value="Genomic_DNA"/>
</dbReference>
<accession>A0A9Q1GD21</accession>
<comment type="caution">
    <text evidence="2">The sequence shown here is derived from an EMBL/GenBank/DDBJ whole genome shotgun (WGS) entry which is preliminary data.</text>
</comment>
<sequence length="196" mass="21202">MRHAQLHRVRCLRWRGEEGRGRGEVTDRGRQRVGEHSCVVATWSGPATSTDGLAPPIVALIPHHGHVHHFCGVSRGPQGGRSSLEATAYSINAKPTRDVTNGSTSRERAHAGLHSKSGLWALPIHLHPNKLTSPQGLSRRGSRGSAHACPSPEAAAPTCRVFCSLKPTSYKIKPPQQAQADRRRVPNPPEEALVSD</sequence>
<feature type="region of interest" description="Disordered" evidence="1">
    <location>
        <begin position="88"/>
        <end position="112"/>
    </location>
</feature>
<organism evidence="2 3">
    <name type="scientific">Synaphobranchus kaupii</name>
    <name type="common">Kaup's arrowtooth eel</name>
    <dbReference type="NCBI Taxonomy" id="118154"/>
    <lineage>
        <taxon>Eukaryota</taxon>
        <taxon>Metazoa</taxon>
        <taxon>Chordata</taxon>
        <taxon>Craniata</taxon>
        <taxon>Vertebrata</taxon>
        <taxon>Euteleostomi</taxon>
        <taxon>Actinopterygii</taxon>
        <taxon>Neopterygii</taxon>
        <taxon>Teleostei</taxon>
        <taxon>Anguilliformes</taxon>
        <taxon>Synaphobranchidae</taxon>
        <taxon>Synaphobranchus</taxon>
    </lineage>
</organism>
<protein>
    <submittedName>
        <fullName evidence="2">Uncharacterized protein</fullName>
    </submittedName>
</protein>
<dbReference type="Proteomes" id="UP001152622">
    <property type="component" value="Chromosome 1"/>
</dbReference>
<name>A0A9Q1GD21_SYNKA</name>
<gene>
    <name evidence="2" type="ORF">SKAU_G00027840</name>
</gene>
<keyword evidence="3" id="KW-1185">Reference proteome</keyword>
<feature type="region of interest" description="Disordered" evidence="1">
    <location>
        <begin position="172"/>
        <end position="196"/>
    </location>
</feature>
<feature type="region of interest" description="Disordered" evidence="1">
    <location>
        <begin position="131"/>
        <end position="155"/>
    </location>
</feature>
<evidence type="ECO:0000313" key="2">
    <source>
        <dbReference type="EMBL" id="KAJ8382006.1"/>
    </source>
</evidence>